<evidence type="ECO:0000313" key="1">
    <source>
        <dbReference type="EMBL" id="GAA2123145.1"/>
    </source>
</evidence>
<keyword evidence="2" id="KW-1185">Reference proteome</keyword>
<dbReference type="InterPro" id="IPR011051">
    <property type="entry name" value="RmlC_Cupin_sf"/>
</dbReference>
<dbReference type="EMBL" id="BAAAPF010000071">
    <property type="protein sequence ID" value="GAA2123145.1"/>
    <property type="molecule type" value="Genomic_DNA"/>
</dbReference>
<dbReference type="SUPFAM" id="SSF51182">
    <property type="entry name" value="RmlC-like cupins"/>
    <property type="match status" value="1"/>
</dbReference>
<accession>A0ABP5JV26</accession>
<dbReference type="InterPro" id="IPR014710">
    <property type="entry name" value="RmlC-like_jellyroll"/>
</dbReference>
<name>A0ABP5JV26_9ACTN</name>
<sequence length="246" mass="25829">MLVHMADPALPPLPGGVSVSRLRVYDWQAPDGLRGGTPHLHLACTEAYVVLGGHGAVQTLTASGYAETELAEDTVVWFTPGTIHRLVNGDGRLDILVVMQNAGLPEAGDAAFPFPPDVLHDDAAYARAAALDPAQPEKSAQARRDLALAGFAELADAARGGDTGPLLAFHERAAQLVRPHLDDWRRRWERGPAAAAAATDAQLDALRTDAGHLRSASVQRAGAAARFGMCGRLQACDLDGAVAVEA</sequence>
<comment type="caution">
    <text evidence="1">The sequence shown here is derived from an EMBL/GenBank/DDBJ whole genome shotgun (WGS) entry which is preliminary data.</text>
</comment>
<dbReference type="Gene3D" id="2.60.120.10">
    <property type="entry name" value="Jelly Rolls"/>
    <property type="match status" value="1"/>
</dbReference>
<proteinExistence type="predicted"/>
<organism evidence="1 2">
    <name type="scientific">Streptomyces synnematoformans</name>
    <dbReference type="NCBI Taxonomy" id="415721"/>
    <lineage>
        <taxon>Bacteria</taxon>
        <taxon>Bacillati</taxon>
        <taxon>Actinomycetota</taxon>
        <taxon>Actinomycetes</taxon>
        <taxon>Kitasatosporales</taxon>
        <taxon>Streptomycetaceae</taxon>
        <taxon>Streptomyces</taxon>
    </lineage>
</organism>
<reference evidence="2" key="1">
    <citation type="journal article" date="2019" name="Int. J. Syst. Evol. Microbiol.">
        <title>The Global Catalogue of Microorganisms (GCM) 10K type strain sequencing project: providing services to taxonomists for standard genome sequencing and annotation.</title>
        <authorList>
            <consortium name="The Broad Institute Genomics Platform"/>
            <consortium name="The Broad Institute Genome Sequencing Center for Infectious Disease"/>
            <person name="Wu L."/>
            <person name="Ma J."/>
        </authorList>
    </citation>
    <scope>NUCLEOTIDE SEQUENCE [LARGE SCALE GENOMIC DNA]</scope>
    <source>
        <strain evidence="2">JCM 15481</strain>
    </source>
</reference>
<protein>
    <submittedName>
        <fullName evidence="1">Cupin domain-containing protein</fullName>
    </submittedName>
</protein>
<dbReference type="Proteomes" id="UP001500443">
    <property type="component" value="Unassembled WGS sequence"/>
</dbReference>
<gene>
    <name evidence="1" type="ORF">GCM10009802_27400</name>
</gene>
<evidence type="ECO:0000313" key="2">
    <source>
        <dbReference type="Proteomes" id="UP001500443"/>
    </source>
</evidence>
<dbReference type="RefSeq" id="WP_027755772.1">
    <property type="nucleotide sequence ID" value="NZ_BAAAPF010000071.1"/>
</dbReference>